<protein>
    <recommendedName>
        <fullName evidence="4">Steroid 5-alpha reductase C-terminal domain-containing protein</fullName>
    </recommendedName>
</protein>
<dbReference type="EMBL" id="LGRX02030293">
    <property type="protein sequence ID" value="KAK3245892.1"/>
    <property type="molecule type" value="Genomic_DNA"/>
</dbReference>
<comment type="caution">
    <text evidence="2">The sequence shown here is derived from an EMBL/GenBank/DDBJ whole genome shotgun (WGS) entry which is preliminary data.</text>
</comment>
<feature type="transmembrane region" description="Helical" evidence="1">
    <location>
        <begin position="98"/>
        <end position="119"/>
    </location>
</feature>
<gene>
    <name evidence="2" type="ORF">CYMTET_44559</name>
</gene>
<sequence>MKPGSLLHYFQLGAKMHIAEWIPVYFLPVIFLSAPAGIQGFFLQNAKHQLALFLPIVCIPAFYTERMAYVDIGWPIGLVILAVNVLRHGTGWWLRKWLVGGCLLVHGGRMALGAVMMFGEMTQFTYRFREDLPRYQYARVRWETKDKMPASGWWLKMQHDILQQSFLNMTALAAPAVLASFNDSPQFHQLEVAGLVLWAVSWILENVSDGTKMEFIKAVAAKRKEMRISGDVKADRELREAVLGLAPWDGTLYFMWTLCRHPNYFFEWCCWVSFVLVSLPALFAPTLAGDQLPPAVGLGFLYANWVCIRFFYDCLIHWTGAEPAEHFSVLKRPAYKRYQEKTRCFFPVAVPFFDHHQVAGWPKVSK</sequence>
<name>A0AAE0C230_9CHLO</name>
<evidence type="ECO:0000256" key="1">
    <source>
        <dbReference type="SAM" id="Phobius"/>
    </source>
</evidence>
<evidence type="ECO:0000313" key="3">
    <source>
        <dbReference type="Proteomes" id="UP001190700"/>
    </source>
</evidence>
<organism evidence="2 3">
    <name type="scientific">Cymbomonas tetramitiformis</name>
    <dbReference type="NCBI Taxonomy" id="36881"/>
    <lineage>
        <taxon>Eukaryota</taxon>
        <taxon>Viridiplantae</taxon>
        <taxon>Chlorophyta</taxon>
        <taxon>Pyramimonadophyceae</taxon>
        <taxon>Pyramimonadales</taxon>
        <taxon>Pyramimonadaceae</taxon>
        <taxon>Cymbomonas</taxon>
    </lineage>
</organism>
<keyword evidence="1" id="KW-0472">Membrane</keyword>
<feature type="transmembrane region" description="Helical" evidence="1">
    <location>
        <begin position="21"/>
        <end position="42"/>
    </location>
</feature>
<feature type="transmembrane region" description="Helical" evidence="1">
    <location>
        <begin position="68"/>
        <end position="86"/>
    </location>
</feature>
<dbReference type="PANTHER" id="PTHR32251">
    <property type="entry name" value="3-OXO-5-ALPHA-STEROID 4-DEHYDROGENASE"/>
    <property type="match status" value="1"/>
</dbReference>
<keyword evidence="1" id="KW-0812">Transmembrane</keyword>
<dbReference type="PANTHER" id="PTHR32251:SF17">
    <property type="entry name" value="STEROID 5-ALPHA REDUCTASE C-TERMINAL DOMAIN-CONTAINING PROTEIN"/>
    <property type="match status" value="1"/>
</dbReference>
<dbReference type="GO" id="GO:0016020">
    <property type="term" value="C:membrane"/>
    <property type="evidence" value="ECO:0007669"/>
    <property type="project" value="TreeGrafter"/>
</dbReference>
<evidence type="ECO:0008006" key="4">
    <source>
        <dbReference type="Google" id="ProtNLM"/>
    </source>
</evidence>
<dbReference type="AlphaFoldDB" id="A0AAE0C230"/>
<reference evidence="2 3" key="1">
    <citation type="journal article" date="2015" name="Genome Biol. Evol.">
        <title>Comparative Genomics of a Bacterivorous Green Alga Reveals Evolutionary Causalities and Consequences of Phago-Mixotrophic Mode of Nutrition.</title>
        <authorList>
            <person name="Burns J.A."/>
            <person name="Paasch A."/>
            <person name="Narechania A."/>
            <person name="Kim E."/>
        </authorList>
    </citation>
    <scope>NUCLEOTIDE SEQUENCE [LARGE SCALE GENOMIC DNA]</scope>
    <source>
        <strain evidence="2 3">PLY_AMNH</strain>
    </source>
</reference>
<dbReference type="Pfam" id="PF06966">
    <property type="entry name" value="DUF1295"/>
    <property type="match status" value="1"/>
</dbReference>
<dbReference type="Gene3D" id="1.20.120.1630">
    <property type="match status" value="1"/>
</dbReference>
<keyword evidence="1" id="KW-1133">Transmembrane helix</keyword>
<evidence type="ECO:0000313" key="2">
    <source>
        <dbReference type="EMBL" id="KAK3245892.1"/>
    </source>
</evidence>
<dbReference type="InterPro" id="IPR010721">
    <property type="entry name" value="UstE-like"/>
</dbReference>
<keyword evidence="3" id="KW-1185">Reference proteome</keyword>
<proteinExistence type="predicted"/>
<accession>A0AAE0C230</accession>
<dbReference type="Proteomes" id="UP001190700">
    <property type="component" value="Unassembled WGS sequence"/>
</dbReference>